<dbReference type="AlphaFoldDB" id="A0A7G8BDK5"/>
<name>A0A7G8BDK5_9BACT</name>
<keyword evidence="4" id="KW-1185">Reference proteome</keyword>
<evidence type="ECO:0000313" key="3">
    <source>
        <dbReference type="EMBL" id="QNI30625.1"/>
    </source>
</evidence>
<evidence type="ECO:0000259" key="2">
    <source>
        <dbReference type="Pfam" id="PF13548"/>
    </source>
</evidence>
<protein>
    <submittedName>
        <fullName evidence="3">DUF4126 family protein</fullName>
    </submittedName>
</protein>
<feature type="transmembrane region" description="Helical" evidence="1">
    <location>
        <begin position="100"/>
        <end position="120"/>
    </location>
</feature>
<feature type="transmembrane region" description="Helical" evidence="1">
    <location>
        <begin position="78"/>
        <end position="94"/>
    </location>
</feature>
<gene>
    <name evidence="3" type="ORF">H7849_15955</name>
</gene>
<keyword evidence="1" id="KW-1133">Transmembrane helix</keyword>
<feature type="domain" description="DUF4126" evidence="2">
    <location>
        <begin position="8"/>
        <end position="151"/>
    </location>
</feature>
<feature type="transmembrane region" description="Helical" evidence="1">
    <location>
        <begin position="7"/>
        <end position="28"/>
    </location>
</feature>
<evidence type="ECO:0000313" key="4">
    <source>
        <dbReference type="Proteomes" id="UP000515312"/>
    </source>
</evidence>
<dbReference type="RefSeq" id="WP_186740640.1">
    <property type="nucleotide sequence ID" value="NZ_CP060394.1"/>
</dbReference>
<reference evidence="3 4" key="1">
    <citation type="submission" date="2020-08" db="EMBL/GenBank/DDBJ databases">
        <title>Edaphobacter telluris sp. nov. and Acidobacterium dinghuensis sp. nov., two acidobacteria isolated from forest soil.</title>
        <authorList>
            <person name="Fu J."/>
            <person name="Qiu L."/>
        </authorList>
    </citation>
    <scope>NUCLEOTIDE SEQUENCE [LARGE SCALE GENOMIC DNA]</scope>
    <source>
        <strain evidence="3">4Y35</strain>
    </source>
</reference>
<dbReference type="KEGG" id="adin:H7849_15955"/>
<accession>A0A7G8BDK5</accession>
<dbReference type="Proteomes" id="UP000515312">
    <property type="component" value="Chromosome"/>
</dbReference>
<proteinExistence type="predicted"/>
<feature type="transmembrane region" description="Helical" evidence="1">
    <location>
        <begin position="40"/>
        <end position="58"/>
    </location>
</feature>
<keyword evidence="1" id="KW-0812">Transmembrane</keyword>
<organism evidence="3 4">
    <name type="scientific">Alloacidobacterium dinghuense</name>
    <dbReference type="NCBI Taxonomy" id="2763107"/>
    <lineage>
        <taxon>Bacteria</taxon>
        <taxon>Pseudomonadati</taxon>
        <taxon>Acidobacteriota</taxon>
        <taxon>Terriglobia</taxon>
        <taxon>Terriglobales</taxon>
        <taxon>Acidobacteriaceae</taxon>
        <taxon>Alloacidobacterium</taxon>
    </lineage>
</organism>
<dbReference type="Pfam" id="PF13548">
    <property type="entry name" value="DUF4126"/>
    <property type="match status" value="1"/>
</dbReference>
<dbReference type="EMBL" id="CP060394">
    <property type="protein sequence ID" value="QNI30625.1"/>
    <property type="molecule type" value="Genomic_DNA"/>
</dbReference>
<sequence>MFIFINGFLIGTASGLRALIGLAAVSWGARFGILPLDHTWLAFLGYAFTPYILTLMAIGELVNDKLPKTPSRLIPPQFITRIVMSALCGLAIGLPRNGMIISFVAGIIGAVAGTFGGAKARSLLARKFGRDLPAALLEDAVALGIAAFALFR</sequence>
<dbReference type="InterPro" id="IPR025196">
    <property type="entry name" value="DUF4126"/>
</dbReference>
<evidence type="ECO:0000256" key="1">
    <source>
        <dbReference type="SAM" id="Phobius"/>
    </source>
</evidence>
<keyword evidence="1" id="KW-0472">Membrane</keyword>